<dbReference type="Pfam" id="PF00096">
    <property type="entry name" value="zf-C2H2"/>
    <property type="match status" value="4"/>
</dbReference>
<evidence type="ECO:0000256" key="3">
    <source>
        <dbReference type="ARBA" id="ARBA00022771"/>
    </source>
</evidence>
<organism evidence="9">
    <name type="scientific">Rhodosporidiobolus colostri</name>
    <dbReference type="NCBI Taxonomy" id="255053"/>
    <lineage>
        <taxon>Eukaryota</taxon>
        <taxon>Fungi</taxon>
        <taxon>Dikarya</taxon>
        <taxon>Basidiomycota</taxon>
        <taxon>Pucciniomycotina</taxon>
        <taxon>Microbotryomycetes</taxon>
        <taxon>Sporidiobolales</taxon>
        <taxon>Sporidiobolaceae</taxon>
        <taxon>Rhodosporidiobolus</taxon>
    </lineage>
</organism>
<dbReference type="InterPro" id="IPR036236">
    <property type="entry name" value="Znf_C2H2_sf"/>
</dbReference>
<protein>
    <recommendedName>
        <fullName evidence="8">C2H2-type domain-containing protein</fullName>
    </recommendedName>
</protein>
<keyword evidence="2" id="KW-0677">Repeat</keyword>
<evidence type="ECO:0000313" key="9">
    <source>
        <dbReference type="EMBL" id="WAS30619.1"/>
    </source>
</evidence>
<feature type="region of interest" description="Disordered" evidence="7">
    <location>
        <begin position="490"/>
        <end position="537"/>
    </location>
</feature>
<reference evidence="9" key="1">
    <citation type="submission" date="2022-03" db="EMBL/GenBank/DDBJ databases">
        <authorList>
            <person name="Li C."/>
            <person name="Wang S."/>
        </authorList>
    </citation>
    <scope>NUCLEOTIDE SEQUENCE</scope>
    <source>
        <strain evidence="9">CGMCC 2.5556</strain>
    </source>
</reference>
<evidence type="ECO:0000256" key="6">
    <source>
        <dbReference type="PROSITE-ProRule" id="PRU00042"/>
    </source>
</evidence>
<proteinExistence type="evidence at transcript level"/>
<keyword evidence="3 6" id="KW-0863">Zinc-finger</keyword>
<dbReference type="AlphaFoldDB" id="A0A9E9GFS5"/>
<name>A0A9E9GFS5_9BASI</name>
<evidence type="ECO:0000256" key="1">
    <source>
        <dbReference type="ARBA" id="ARBA00022723"/>
    </source>
</evidence>
<keyword evidence="4" id="KW-0862">Zinc</keyword>
<dbReference type="PANTHER" id="PTHR23235:SF142">
    <property type="entry name" value="ZINC FINGER PROTEIN 384"/>
    <property type="match status" value="1"/>
</dbReference>
<feature type="compositionally biased region" description="Polar residues" evidence="7">
    <location>
        <begin position="235"/>
        <end position="253"/>
    </location>
</feature>
<dbReference type="InterPro" id="IPR013087">
    <property type="entry name" value="Znf_C2H2_type"/>
</dbReference>
<feature type="compositionally biased region" description="Polar residues" evidence="7">
    <location>
        <begin position="340"/>
        <end position="359"/>
    </location>
</feature>
<evidence type="ECO:0000256" key="5">
    <source>
        <dbReference type="ARBA" id="ARBA00023242"/>
    </source>
</evidence>
<feature type="region of interest" description="Disordered" evidence="7">
    <location>
        <begin position="200"/>
        <end position="378"/>
    </location>
</feature>
<accession>A0A9E9GFS5</accession>
<feature type="compositionally biased region" description="Basic and acidic residues" evidence="7">
    <location>
        <begin position="310"/>
        <end position="325"/>
    </location>
</feature>
<sequence length="572" mass="64020">MDIGDIVDANQVDRPFPCTFESCGKAFARKSDLVRHERIHTNERPWLCEWHGCDRDFIQRSALIVHMRTHTGERPHKCEYQNCTKAFSDSSSLARHRRIHTGKRPYMCTVRNCQKTFCRKTTLTKHIKKNHPQHAHNPEKVSAACFDESEDEYAHEGASASSSMPQSPAENGVYMEDDSRALPTPAPLAAYGSYYPAAPATPDMRSRRQLHHETSPGAWSEPGYGGYPDPRVLQTPMSRSVSHETSQQHQQYLTPPPTRYQRVSRQRRGPPARYAEEDVEDMYEHRAEDDDEYVEDGQQLSRSIGRGRRGGYDRDAFSPSEHEHQQAPVSRRIDYPTPSPQQQQEHFSPYQQYSAQEQPQRAMYGSPQAEYPPTPAPTSYAMAPSYTAPLPQVYAYESQEPVYFSAPPLRRASSVGALDSLMPPPAGFSSPSPQLSHAEPSSSSSSPSRPLGLGLSLHSSSFAVSSGHERRLSELHRSSPIRPSFTFDELDSVPLPSPTSNGSFQFPGTARRGSTFGFPRLPESLSQGTGPAGQRGSFSTMTSTILKQMEDEQYRQLHQQQLASGMVVAEAY</sequence>
<dbReference type="SUPFAM" id="SSF57667">
    <property type="entry name" value="beta-beta-alpha zinc fingers"/>
    <property type="match status" value="2"/>
</dbReference>
<dbReference type="PANTHER" id="PTHR23235">
    <property type="entry name" value="KRUEPPEL-LIKE TRANSCRIPTION FACTOR"/>
    <property type="match status" value="1"/>
</dbReference>
<dbReference type="GO" id="GO:0008270">
    <property type="term" value="F:zinc ion binding"/>
    <property type="evidence" value="ECO:0007669"/>
    <property type="project" value="UniProtKB-KW"/>
</dbReference>
<evidence type="ECO:0000256" key="4">
    <source>
        <dbReference type="ARBA" id="ARBA00022833"/>
    </source>
</evidence>
<dbReference type="SMART" id="SM00355">
    <property type="entry name" value="ZnF_C2H2"/>
    <property type="match status" value="4"/>
</dbReference>
<feature type="domain" description="C2H2-type" evidence="8">
    <location>
        <begin position="76"/>
        <end position="105"/>
    </location>
</feature>
<evidence type="ECO:0000259" key="8">
    <source>
        <dbReference type="PROSITE" id="PS50157"/>
    </source>
</evidence>
<feature type="compositionally biased region" description="Low complexity" evidence="7">
    <location>
        <begin position="158"/>
        <end position="169"/>
    </location>
</feature>
<feature type="compositionally biased region" description="Low complexity" evidence="7">
    <location>
        <begin position="432"/>
        <end position="452"/>
    </location>
</feature>
<keyword evidence="1" id="KW-0479">Metal-binding</keyword>
<feature type="domain" description="C2H2-type" evidence="8">
    <location>
        <begin position="16"/>
        <end position="45"/>
    </location>
</feature>
<dbReference type="PROSITE" id="PS00028">
    <property type="entry name" value="ZINC_FINGER_C2H2_1"/>
    <property type="match status" value="4"/>
</dbReference>
<evidence type="ECO:0000256" key="2">
    <source>
        <dbReference type="ARBA" id="ARBA00022737"/>
    </source>
</evidence>
<dbReference type="FunFam" id="3.30.160.60:FF:000125">
    <property type="entry name" value="Putative zinc finger protein 143"/>
    <property type="match status" value="2"/>
</dbReference>
<keyword evidence="5" id="KW-0539">Nucleus</keyword>
<feature type="region of interest" description="Disordered" evidence="7">
    <location>
        <begin position="416"/>
        <end position="452"/>
    </location>
</feature>
<dbReference type="PROSITE" id="PS50157">
    <property type="entry name" value="ZINC_FINGER_C2H2_2"/>
    <property type="match status" value="4"/>
</dbReference>
<feature type="domain" description="C2H2-type" evidence="8">
    <location>
        <begin position="46"/>
        <end position="75"/>
    </location>
</feature>
<dbReference type="Gene3D" id="3.30.160.60">
    <property type="entry name" value="Classic Zinc Finger"/>
    <property type="match status" value="4"/>
</dbReference>
<evidence type="ECO:0000256" key="7">
    <source>
        <dbReference type="SAM" id="MobiDB-lite"/>
    </source>
</evidence>
<dbReference type="EMBL" id="OM937929">
    <property type="protein sequence ID" value="WAS30619.1"/>
    <property type="molecule type" value="mRNA"/>
</dbReference>
<dbReference type="FunFam" id="3.30.160.60:FF:000072">
    <property type="entry name" value="zinc finger protein 143 isoform X1"/>
    <property type="match status" value="1"/>
</dbReference>
<feature type="region of interest" description="Disordered" evidence="7">
    <location>
        <begin position="152"/>
        <end position="181"/>
    </location>
</feature>
<dbReference type="GO" id="GO:0000978">
    <property type="term" value="F:RNA polymerase II cis-regulatory region sequence-specific DNA binding"/>
    <property type="evidence" value="ECO:0007669"/>
    <property type="project" value="TreeGrafter"/>
</dbReference>
<dbReference type="GO" id="GO:0000981">
    <property type="term" value="F:DNA-binding transcription factor activity, RNA polymerase II-specific"/>
    <property type="evidence" value="ECO:0007669"/>
    <property type="project" value="UniProtKB-ARBA"/>
</dbReference>
<feature type="domain" description="C2H2-type" evidence="8">
    <location>
        <begin position="106"/>
        <end position="141"/>
    </location>
</feature>